<evidence type="ECO:0000256" key="1">
    <source>
        <dbReference type="ARBA" id="ARBA00004167"/>
    </source>
</evidence>
<dbReference type="KEGG" id="fae:FAES_3505"/>
<comment type="subcellular location">
    <subcellularLocation>
        <location evidence="1">Membrane</location>
        <topology evidence="1">Single-pass membrane protein</topology>
    </subcellularLocation>
</comment>
<sequence>MTAQPNDVQPPTTQRPMNENDFSHGLVTYLPTVSVRSQLIYTTVLGAVLLTLLALPFIYVDVSVQANGLVRPISERSEVKATAGAVIEAVLVKEWQTVKKGQPLFRLRSEQLLTRQQLIDQQLAEKQAFVQDLTQLTTRSWKEVAGLTAPLYRQEYTRFRSVVEESWNLQEKRKREYQTASLLYSQKVIARLEYEDALYAHKAALARYNTLVEQQRSDWQTDLTQSRRDLSNLESEAKQLAEEQELYVLKAPIGGTASQLAGRYAGSYVQPGDIMAVVSPDSTLIVEAYVPSKDIGLLQPGQVVRLQVDAFDYNQWGLLTGKVLDIANDFTMNNNQPVFKVRCQLDRPYLSLSNGYRGQLKKGMTVQTRFQVARRSLFQLLYDKADDWLNPAIQAKPSPSNRLAQQEGGTRS</sequence>
<dbReference type="PATRIC" id="fig|1166018.3.peg.5282"/>
<reference evidence="9 10" key="1">
    <citation type="journal article" date="2012" name="J. Bacteriol.">
        <title>Genome Sequence of Fibrella aestuarina BUZ 2T, a Filamentous Marine Bacterium.</title>
        <authorList>
            <person name="Filippini M."/>
            <person name="Qi W."/>
            <person name="Blom J."/>
            <person name="Goesmann A."/>
            <person name="Smits T.H."/>
            <person name="Bagheri H.C."/>
        </authorList>
    </citation>
    <scope>NUCLEOTIDE SEQUENCE [LARGE SCALE GENOMIC DNA]</scope>
    <source>
        <strain evidence="10">BUZ 2T</strain>
    </source>
</reference>
<feature type="compositionally biased region" description="Polar residues" evidence="6">
    <location>
        <begin position="1"/>
        <end position="17"/>
    </location>
</feature>
<dbReference type="PANTHER" id="PTHR30386">
    <property type="entry name" value="MEMBRANE FUSION SUBUNIT OF EMRAB-TOLC MULTIDRUG EFFLUX PUMP"/>
    <property type="match status" value="1"/>
</dbReference>
<evidence type="ECO:0000256" key="2">
    <source>
        <dbReference type="ARBA" id="ARBA00022692"/>
    </source>
</evidence>
<dbReference type="PANTHER" id="PTHR30386:SF26">
    <property type="entry name" value="TRANSPORT PROTEIN COMB"/>
    <property type="match status" value="1"/>
</dbReference>
<gene>
    <name evidence="9" type="primary">lktD</name>
    <name evidence="9" type="ORF">FAES_3505</name>
</gene>
<organism evidence="9 10">
    <name type="scientific">Fibrella aestuarina BUZ 2</name>
    <dbReference type="NCBI Taxonomy" id="1166018"/>
    <lineage>
        <taxon>Bacteria</taxon>
        <taxon>Pseudomonadati</taxon>
        <taxon>Bacteroidota</taxon>
        <taxon>Cytophagia</taxon>
        <taxon>Cytophagales</taxon>
        <taxon>Spirosomataceae</taxon>
        <taxon>Fibrella</taxon>
    </lineage>
</organism>
<evidence type="ECO:0000256" key="4">
    <source>
        <dbReference type="ARBA" id="ARBA00023136"/>
    </source>
</evidence>
<dbReference type="AlphaFoldDB" id="I0KBK9"/>
<feature type="coiled-coil region" evidence="5">
    <location>
        <begin position="216"/>
        <end position="250"/>
    </location>
</feature>
<dbReference type="Gene3D" id="2.40.30.170">
    <property type="match status" value="1"/>
</dbReference>
<feature type="region of interest" description="Disordered" evidence="6">
    <location>
        <begin position="393"/>
        <end position="412"/>
    </location>
</feature>
<dbReference type="Proteomes" id="UP000011058">
    <property type="component" value="Chromosome"/>
</dbReference>
<proteinExistence type="predicted"/>
<dbReference type="Gene3D" id="2.40.50.100">
    <property type="match status" value="1"/>
</dbReference>
<evidence type="ECO:0000256" key="6">
    <source>
        <dbReference type="SAM" id="MobiDB-lite"/>
    </source>
</evidence>
<name>I0KBK9_9BACT</name>
<protein>
    <submittedName>
        <fullName evidence="9">Leukotoxin secretion protein D</fullName>
    </submittedName>
</protein>
<evidence type="ECO:0000259" key="8">
    <source>
        <dbReference type="Pfam" id="PF26002"/>
    </source>
</evidence>
<dbReference type="STRING" id="1166018.FAES_3505"/>
<feature type="domain" description="AprE-like beta-barrel" evidence="8">
    <location>
        <begin position="284"/>
        <end position="371"/>
    </location>
</feature>
<dbReference type="InterPro" id="IPR058982">
    <property type="entry name" value="Beta-barrel_AprE"/>
</dbReference>
<feature type="region of interest" description="Disordered" evidence="6">
    <location>
        <begin position="1"/>
        <end position="20"/>
    </location>
</feature>
<keyword evidence="5" id="KW-0175">Coiled coil</keyword>
<dbReference type="PRINTS" id="PR01490">
    <property type="entry name" value="RTXTOXIND"/>
</dbReference>
<evidence type="ECO:0000256" key="7">
    <source>
        <dbReference type="SAM" id="Phobius"/>
    </source>
</evidence>
<dbReference type="InterPro" id="IPR050739">
    <property type="entry name" value="MFP"/>
</dbReference>
<feature type="compositionally biased region" description="Polar residues" evidence="6">
    <location>
        <begin position="397"/>
        <end position="412"/>
    </location>
</feature>
<keyword evidence="2 7" id="KW-0812">Transmembrane</keyword>
<dbReference type="Pfam" id="PF26002">
    <property type="entry name" value="Beta-barrel_AprE"/>
    <property type="match status" value="1"/>
</dbReference>
<dbReference type="HOGENOM" id="CLU_023976_0_1_10"/>
<dbReference type="EMBL" id="HE796683">
    <property type="protein sequence ID" value="CCH01512.1"/>
    <property type="molecule type" value="Genomic_DNA"/>
</dbReference>
<evidence type="ECO:0000256" key="5">
    <source>
        <dbReference type="SAM" id="Coils"/>
    </source>
</evidence>
<evidence type="ECO:0000313" key="9">
    <source>
        <dbReference type="EMBL" id="CCH01512.1"/>
    </source>
</evidence>
<keyword evidence="10" id="KW-1185">Reference proteome</keyword>
<keyword evidence="4 7" id="KW-0472">Membrane</keyword>
<dbReference type="eggNOG" id="COG0845">
    <property type="taxonomic scope" value="Bacteria"/>
</dbReference>
<dbReference type="GO" id="GO:0016020">
    <property type="term" value="C:membrane"/>
    <property type="evidence" value="ECO:0007669"/>
    <property type="project" value="UniProtKB-SubCell"/>
</dbReference>
<feature type="transmembrane region" description="Helical" evidence="7">
    <location>
        <begin position="39"/>
        <end position="59"/>
    </location>
</feature>
<evidence type="ECO:0000313" key="10">
    <source>
        <dbReference type="Proteomes" id="UP000011058"/>
    </source>
</evidence>
<keyword evidence="3 7" id="KW-1133">Transmembrane helix</keyword>
<evidence type="ECO:0000256" key="3">
    <source>
        <dbReference type="ARBA" id="ARBA00022989"/>
    </source>
</evidence>
<accession>I0KBK9</accession>